<comment type="caution">
    <text evidence="2">The sequence shown here is derived from an EMBL/GenBank/DDBJ whole genome shotgun (WGS) entry which is preliminary data.</text>
</comment>
<sequence>MSSISRLAALIKEDVNNEESSIISLYGKLLNGWYKLVVWFGIPFMVYILMSRFY</sequence>
<evidence type="ECO:0000256" key="1">
    <source>
        <dbReference type="SAM" id="Phobius"/>
    </source>
</evidence>
<dbReference type="RefSeq" id="WP_181395950.1">
    <property type="nucleotide sequence ID" value="NZ_QGTW01000003.1"/>
</dbReference>
<protein>
    <submittedName>
        <fullName evidence="2">Uncharacterized protein</fullName>
    </submittedName>
</protein>
<reference evidence="2 3" key="1">
    <citation type="submission" date="2018-05" db="EMBL/GenBank/DDBJ databases">
        <title>Freshwater and sediment microbial communities from various areas in North America, analyzing microbe dynamics in response to fracking.</title>
        <authorList>
            <person name="Lamendella R."/>
        </authorList>
    </citation>
    <scope>NUCLEOTIDE SEQUENCE [LARGE SCALE GENOMIC DNA]</scope>
    <source>
        <strain evidence="2 3">15_TX</strain>
    </source>
</reference>
<dbReference type="EMBL" id="QGTW01000003">
    <property type="protein sequence ID" value="PWW30201.1"/>
    <property type="molecule type" value="Genomic_DNA"/>
</dbReference>
<keyword evidence="1" id="KW-0472">Membrane</keyword>
<accession>A0A2V3A0G8</accession>
<name>A0A2V3A0G8_9BACI</name>
<dbReference type="Proteomes" id="UP000247150">
    <property type="component" value="Unassembled WGS sequence"/>
</dbReference>
<evidence type="ECO:0000313" key="3">
    <source>
        <dbReference type="Proteomes" id="UP000247150"/>
    </source>
</evidence>
<gene>
    <name evidence="2" type="ORF">DFO73_10383</name>
</gene>
<proteinExistence type="predicted"/>
<dbReference type="AlphaFoldDB" id="A0A2V3A0G8"/>
<organism evidence="2 3">
    <name type="scientific">Cytobacillus oceanisediminis</name>
    <dbReference type="NCBI Taxonomy" id="665099"/>
    <lineage>
        <taxon>Bacteria</taxon>
        <taxon>Bacillati</taxon>
        <taxon>Bacillota</taxon>
        <taxon>Bacilli</taxon>
        <taxon>Bacillales</taxon>
        <taxon>Bacillaceae</taxon>
        <taxon>Cytobacillus</taxon>
    </lineage>
</organism>
<keyword evidence="1" id="KW-1133">Transmembrane helix</keyword>
<keyword evidence="1" id="KW-0812">Transmembrane</keyword>
<feature type="transmembrane region" description="Helical" evidence="1">
    <location>
        <begin position="32"/>
        <end position="50"/>
    </location>
</feature>
<evidence type="ECO:0000313" key="2">
    <source>
        <dbReference type="EMBL" id="PWW30201.1"/>
    </source>
</evidence>